<keyword evidence="2" id="KW-1185">Reference proteome</keyword>
<reference evidence="1" key="1">
    <citation type="journal article" date="2014" name="Int. J. Syst. Evol. Microbiol.">
        <title>Complete genome sequence of Corynebacterium casei LMG S-19264T (=DSM 44701T), isolated from a smear-ripened cheese.</title>
        <authorList>
            <consortium name="US DOE Joint Genome Institute (JGI-PGF)"/>
            <person name="Walter F."/>
            <person name="Albersmeier A."/>
            <person name="Kalinowski J."/>
            <person name="Ruckert C."/>
        </authorList>
    </citation>
    <scope>NUCLEOTIDE SEQUENCE</scope>
    <source>
        <strain evidence="1">JCM 14719</strain>
    </source>
</reference>
<dbReference type="EMBL" id="BMOF01000020">
    <property type="protein sequence ID" value="GGJ99773.1"/>
    <property type="molecule type" value="Genomic_DNA"/>
</dbReference>
<accession>A0A8J3FB32</accession>
<dbReference type="Proteomes" id="UP000637720">
    <property type="component" value="Unassembled WGS sequence"/>
</dbReference>
<reference evidence="1" key="2">
    <citation type="submission" date="2020-09" db="EMBL/GenBank/DDBJ databases">
        <authorList>
            <person name="Sun Q."/>
            <person name="Ohkuma M."/>
        </authorList>
    </citation>
    <scope>NUCLEOTIDE SEQUENCE</scope>
    <source>
        <strain evidence="1">JCM 14719</strain>
    </source>
</reference>
<evidence type="ECO:0000313" key="1">
    <source>
        <dbReference type="EMBL" id="GGJ99773.1"/>
    </source>
</evidence>
<protein>
    <submittedName>
        <fullName evidence="1">Uncharacterized protein</fullName>
    </submittedName>
</protein>
<organism evidence="1 2">
    <name type="scientific">Calditerricola satsumensis</name>
    <dbReference type="NCBI Taxonomy" id="373054"/>
    <lineage>
        <taxon>Bacteria</taxon>
        <taxon>Bacillati</taxon>
        <taxon>Bacillota</taxon>
        <taxon>Bacilli</taxon>
        <taxon>Bacillales</taxon>
        <taxon>Bacillaceae</taxon>
        <taxon>Calditerricola</taxon>
    </lineage>
</organism>
<evidence type="ECO:0000313" key="2">
    <source>
        <dbReference type="Proteomes" id="UP000637720"/>
    </source>
</evidence>
<sequence>MQNLVFGAVAHWCGIGLFRLLALLKDELLHPVAPEPARPVSS</sequence>
<comment type="caution">
    <text evidence="1">The sequence shown here is derived from an EMBL/GenBank/DDBJ whole genome shotgun (WGS) entry which is preliminary data.</text>
</comment>
<name>A0A8J3FB32_9BACI</name>
<dbReference type="AlphaFoldDB" id="A0A8J3FB32"/>
<gene>
    <name evidence="1" type="ORF">GCM10007043_12300</name>
</gene>
<proteinExistence type="predicted"/>
<dbReference type="RefSeq" id="WP_256205630.1">
    <property type="nucleotide sequence ID" value="NZ_BMOF01000020.1"/>
</dbReference>